<gene>
    <name evidence="1" type="ORF">GD389_08460</name>
</gene>
<organism evidence="1">
    <name type="scientific">Campylobacter jejuni</name>
    <dbReference type="NCBI Taxonomy" id="197"/>
    <lineage>
        <taxon>Bacteria</taxon>
        <taxon>Pseudomonadati</taxon>
        <taxon>Campylobacterota</taxon>
        <taxon>Epsilonproteobacteria</taxon>
        <taxon>Campylobacterales</taxon>
        <taxon>Campylobacteraceae</taxon>
        <taxon>Campylobacter</taxon>
    </lineage>
</organism>
<name>A0A6C7WFP1_CAMJU</name>
<comment type="caution">
    <text evidence="1">The sequence shown here is derived from an EMBL/GenBank/DDBJ whole genome shotgun (WGS) entry which is preliminary data.</text>
</comment>
<protein>
    <submittedName>
        <fullName evidence="1">Transcription-repair coupling factor</fullName>
    </submittedName>
</protein>
<dbReference type="Gene3D" id="3.40.50.11180">
    <property type="match status" value="1"/>
</dbReference>
<dbReference type="InterPro" id="IPR027417">
    <property type="entry name" value="P-loop_NTPase"/>
</dbReference>
<proteinExistence type="predicted"/>
<dbReference type="AlphaFoldDB" id="A0A6C7WFP1"/>
<accession>A0A6C7WFP1</accession>
<sequence length="143" mass="16824">MQASFYEYLQNPKICELFLCKDEKQADLLAQVSRFKGLKTFVLPDFRAQFGDDLRAFSKELFDLCKILNAYHKEEEKKILISPLNTVLKKLPSKKHLQNYHIDKKQNFDLKCFEDEISRLGYEFVDIVQDKGEISIRADIIDI</sequence>
<dbReference type="EMBL" id="AAMIQP010000156">
    <property type="protein sequence ID" value="EDH7413085.1"/>
    <property type="molecule type" value="Genomic_DNA"/>
</dbReference>
<dbReference type="SUPFAM" id="SSF52540">
    <property type="entry name" value="P-loop containing nucleoside triphosphate hydrolases"/>
    <property type="match status" value="1"/>
</dbReference>
<reference evidence="1" key="1">
    <citation type="submission" date="2019-10" db="EMBL/GenBank/DDBJ databases">
        <authorList>
            <consortium name="NARMS: The National Antimicrobial Resistance Monitoring System"/>
        </authorList>
    </citation>
    <scope>NUCLEOTIDE SEQUENCE</scope>
    <source>
        <strain evidence="1">FSIS21925702</strain>
    </source>
</reference>
<feature type="non-terminal residue" evidence="1">
    <location>
        <position position="143"/>
    </location>
</feature>
<evidence type="ECO:0000313" key="1">
    <source>
        <dbReference type="EMBL" id="EDH7413085.1"/>
    </source>
</evidence>
<dbReference type="Gene3D" id="3.30.2060.10">
    <property type="entry name" value="Penicillin-binding protein 1b domain"/>
    <property type="match status" value="1"/>
</dbReference>